<evidence type="ECO:0000256" key="1">
    <source>
        <dbReference type="SAM" id="Phobius"/>
    </source>
</evidence>
<dbReference type="GO" id="GO:0019991">
    <property type="term" value="P:septate junction assembly"/>
    <property type="evidence" value="ECO:0007669"/>
    <property type="project" value="TreeGrafter"/>
</dbReference>
<dbReference type="PANTHER" id="PTHR36694">
    <property type="entry name" value="PASIFLORA 1, ISOFORM A-RELATED"/>
    <property type="match status" value="1"/>
</dbReference>
<sequence length="424" mass="48831">MNGPVRTAVTIIDHPSIVEFIGAAVYFESKQFYTFRNFNPYVVEWGSLKYIPHKGLMENIATSSAEAQKILKSSQMSAAYYDTTDSHTKLVFNDLNLTVLDFNFEFGIEFDTPVISNMDLELKKFGIPKTQRPKHIDATLTLRTSGQNTELYLFVEDKYCSFRMQLDVPQECLFKPIKEFLNCNKVVTKGVTCDKPGGEEKAINVALNKAPKDFQIGRIASRSGDLSPKEQNDDNQTKVTKNMSQTLSTNIMALLRGCWAPCFTLNSGFMNLRNGSITISLYCAFIHVLLLFYSIYILMGGQSDTFFSPLFEFNRYGMTVSSVFLLIFTISYIFFCSFGLIHGIKTETRFYYLPFIYITLLEILFVVSFGIFMVYRYYHNEWATFAALILWSYSCYHFYLYLVVVSLYYHIKELQNPTFIVLYP</sequence>
<evidence type="ECO:0000313" key="2">
    <source>
        <dbReference type="EMBL" id="CAD7644870.1"/>
    </source>
</evidence>
<feature type="transmembrane region" description="Helical" evidence="1">
    <location>
        <begin position="279"/>
        <end position="299"/>
    </location>
</feature>
<dbReference type="OrthoDB" id="6572371at2759"/>
<organism evidence="2">
    <name type="scientific">Oppiella nova</name>
    <dbReference type="NCBI Taxonomy" id="334625"/>
    <lineage>
        <taxon>Eukaryota</taxon>
        <taxon>Metazoa</taxon>
        <taxon>Ecdysozoa</taxon>
        <taxon>Arthropoda</taxon>
        <taxon>Chelicerata</taxon>
        <taxon>Arachnida</taxon>
        <taxon>Acari</taxon>
        <taxon>Acariformes</taxon>
        <taxon>Sarcoptiformes</taxon>
        <taxon>Oribatida</taxon>
        <taxon>Brachypylina</taxon>
        <taxon>Oppioidea</taxon>
        <taxon>Oppiidae</taxon>
        <taxon>Oppiella</taxon>
    </lineage>
</organism>
<dbReference type="Proteomes" id="UP000728032">
    <property type="component" value="Unassembled WGS sequence"/>
</dbReference>
<dbReference type="GO" id="GO:0060857">
    <property type="term" value="P:establishment of glial blood-brain barrier"/>
    <property type="evidence" value="ECO:0007669"/>
    <property type="project" value="TreeGrafter"/>
</dbReference>
<dbReference type="GO" id="GO:0005886">
    <property type="term" value="C:plasma membrane"/>
    <property type="evidence" value="ECO:0007669"/>
    <property type="project" value="TreeGrafter"/>
</dbReference>
<feature type="transmembrane region" description="Helical" evidence="1">
    <location>
        <begin position="353"/>
        <end position="378"/>
    </location>
</feature>
<proteinExistence type="predicted"/>
<gene>
    <name evidence="2" type="ORF">ONB1V03_LOCUS4906</name>
</gene>
<keyword evidence="3" id="KW-1185">Reference proteome</keyword>
<name>A0A7R9LNC5_9ACAR</name>
<evidence type="ECO:0000313" key="3">
    <source>
        <dbReference type="Proteomes" id="UP000728032"/>
    </source>
</evidence>
<dbReference type="EMBL" id="OC916655">
    <property type="protein sequence ID" value="CAD7644870.1"/>
    <property type="molecule type" value="Genomic_DNA"/>
</dbReference>
<dbReference type="EMBL" id="CAJPVJ010001830">
    <property type="protein sequence ID" value="CAG2165363.1"/>
    <property type="molecule type" value="Genomic_DNA"/>
</dbReference>
<reference evidence="2" key="1">
    <citation type="submission" date="2020-11" db="EMBL/GenBank/DDBJ databases">
        <authorList>
            <person name="Tran Van P."/>
        </authorList>
    </citation>
    <scope>NUCLEOTIDE SEQUENCE</scope>
</reference>
<keyword evidence="1" id="KW-0472">Membrane</keyword>
<dbReference type="PANTHER" id="PTHR36694:SF11">
    <property type="entry name" value="LP21121P-RELATED"/>
    <property type="match status" value="1"/>
</dbReference>
<feature type="transmembrane region" description="Helical" evidence="1">
    <location>
        <begin position="319"/>
        <end position="341"/>
    </location>
</feature>
<dbReference type="AlphaFoldDB" id="A0A7R9LNC5"/>
<accession>A0A7R9LNC5</accession>
<keyword evidence="1" id="KW-0812">Transmembrane</keyword>
<dbReference type="GO" id="GO:0035159">
    <property type="term" value="P:regulation of tube length, open tracheal system"/>
    <property type="evidence" value="ECO:0007669"/>
    <property type="project" value="TreeGrafter"/>
</dbReference>
<protein>
    <submittedName>
        <fullName evidence="2">Uncharacterized protein</fullName>
    </submittedName>
</protein>
<keyword evidence="1" id="KW-1133">Transmembrane helix</keyword>
<feature type="transmembrane region" description="Helical" evidence="1">
    <location>
        <begin position="384"/>
        <end position="409"/>
    </location>
</feature>